<dbReference type="Proteomes" id="UP000780801">
    <property type="component" value="Unassembled WGS sequence"/>
</dbReference>
<dbReference type="Gene3D" id="3.40.50.880">
    <property type="match status" value="1"/>
</dbReference>
<dbReference type="AlphaFoldDB" id="A0A9P6KI96"/>
<dbReference type="OrthoDB" id="543156at2759"/>
<dbReference type="InterPro" id="IPR052158">
    <property type="entry name" value="INH-QAR"/>
</dbReference>
<comment type="caution">
    <text evidence="1">The sequence shown here is derived from an EMBL/GenBank/DDBJ whole genome shotgun (WGS) entry which is preliminary data.</text>
</comment>
<protein>
    <recommendedName>
        <fullName evidence="3">DJ-1/PfpI family protein</fullName>
    </recommendedName>
</protein>
<feature type="non-terminal residue" evidence="1">
    <location>
        <position position="1"/>
    </location>
</feature>
<keyword evidence="2" id="KW-1185">Reference proteome</keyword>
<sequence length="72" mass="8202">PNVNWIKKARWVQDGKYVSSSGVSAGIDAALYIVSELTNIENAEFVSKDIEYTWHRVASEDPFAEMYPYTRS</sequence>
<dbReference type="PANTHER" id="PTHR43130">
    <property type="entry name" value="ARAC-FAMILY TRANSCRIPTIONAL REGULATOR"/>
    <property type="match status" value="1"/>
</dbReference>
<evidence type="ECO:0000313" key="1">
    <source>
        <dbReference type="EMBL" id="KAF9585580.1"/>
    </source>
</evidence>
<dbReference type="EMBL" id="JAABOA010000155">
    <property type="protein sequence ID" value="KAF9585580.1"/>
    <property type="molecule type" value="Genomic_DNA"/>
</dbReference>
<evidence type="ECO:0008006" key="3">
    <source>
        <dbReference type="Google" id="ProtNLM"/>
    </source>
</evidence>
<proteinExistence type="predicted"/>
<dbReference type="SUPFAM" id="SSF52317">
    <property type="entry name" value="Class I glutamine amidotransferase-like"/>
    <property type="match status" value="1"/>
</dbReference>
<dbReference type="InterPro" id="IPR029062">
    <property type="entry name" value="Class_I_gatase-like"/>
</dbReference>
<gene>
    <name evidence="1" type="ORF">BGW38_001691</name>
</gene>
<accession>A0A9P6KI96</accession>
<dbReference type="PANTHER" id="PTHR43130:SF3">
    <property type="entry name" value="HTH-TYPE TRANSCRIPTIONAL REGULATOR RV1931C"/>
    <property type="match status" value="1"/>
</dbReference>
<organism evidence="1 2">
    <name type="scientific">Lunasporangiospora selenospora</name>
    <dbReference type="NCBI Taxonomy" id="979761"/>
    <lineage>
        <taxon>Eukaryota</taxon>
        <taxon>Fungi</taxon>
        <taxon>Fungi incertae sedis</taxon>
        <taxon>Mucoromycota</taxon>
        <taxon>Mortierellomycotina</taxon>
        <taxon>Mortierellomycetes</taxon>
        <taxon>Mortierellales</taxon>
        <taxon>Mortierellaceae</taxon>
        <taxon>Lunasporangiospora</taxon>
    </lineage>
</organism>
<evidence type="ECO:0000313" key="2">
    <source>
        <dbReference type="Proteomes" id="UP000780801"/>
    </source>
</evidence>
<reference evidence="1" key="1">
    <citation type="journal article" date="2020" name="Fungal Divers.">
        <title>Resolving the Mortierellaceae phylogeny through synthesis of multi-gene phylogenetics and phylogenomics.</title>
        <authorList>
            <person name="Vandepol N."/>
            <person name="Liber J."/>
            <person name="Desiro A."/>
            <person name="Na H."/>
            <person name="Kennedy M."/>
            <person name="Barry K."/>
            <person name="Grigoriev I.V."/>
            <person name="Miller A.N."/>
            <person name="O'Donnell K."/>
            <person name="Stajich J.E."/>
            <person name="Bonito G."/>
        </authorList>
    </citation>
    <scope>NUCLEOTIDE SEQUENCE</scope>
    <source>
        <strain evidence="1">KOD1015</strain>
    </source>
</reference>
<name>A0A9P6KI96_9FUNG</name>